<dbReference type="OrthoDB" id="3794418at2759"/>
<accession>A0A9P4G9N8</accession>
<keyword evidence="2" id="KW-1185">Reference proteome</keyword>
<evidence type="ECO:0000313" key="1">
    <source>
        <dbReference type="EMBL" id="KAF1841575.1"/>
    </source>
</evidence>
<protein>
    <submittedName>
        <fullName evidence="1">Uncharacterized protein</fullName>
    </submittedName>
</protein>
<proteinExistence type="predicted"/>
<gene>
    <name evidence="1" type="ORF">K460DRAFT_358313</name>
</gene>
<evidence type="ECO:0000313" key="2">
    <source>
        <dbReference type="Proteomes" id="UP000800039"/>
    </source>
</evidence>
<dbReference type="RefSeq" id="XP_040784138.1">
    <property type="nucleotide sequence ID" value="XM_040932095.1"/>
</dbReference>
<dbReference type="AlphaFoldDB" id="A0A9P4G9N8"/>
<sequence>MMHGGNSGTRQVQPVDQPAAPACLAYSILFNMTANQSTFRIAIEANVFHHRETIEKSYAHSTLSDTLPLHRDWPEITTLDLSEIKSHFHRLTSCCAMACDTFDVTLMDLETHNQIFLRTRTPASHSDITEYLCTYTATQKAGGRIFGPQSQYRNAMKTLRLFVTDLIEALLRKGEMRGRMEKNVSFINKQVNEKEDVISKSLRGLVDETSKGGEKFALVMYTNNVRERFRYWQAEEKKLKQCAGECIGLYSDP</sequence>
<name>A0A9P4G9N8_9PLEO</name>
<dbReference type="GeneID" id="63849347"/>
<comment type="caution">
    <text evidence="1">The sequence shown here is derived from an EMBL/GenBank/DDBJ whole genome shotgun (WGS) entry which is preliminary data.</text>
</comment>
<organism evidence="1 2">
    <name type="scientific">Cucurbitaria berberidis CBS 394.84</name>
    <dbReference type="NCBI Taxonomy" id="1168544"/>
    <lineage>
        <taxon>Eukaryota</taxon>
        <taxon>Fungi</taxon>
        <taxon>Dikarya</taxon>
        <taxon>Ascomycota</taxon>
        <taxon>Pezizomycotina</taxon>
        <taxon>Dothideomycetes</taxon>
        <taxon>Pleosporomycetidae</taxon>
        <taxon>Pleosporales</taxon>
        <taxon>Pleosporineae</taxon>
        <taxon>Cucurbitariaceae</taxon>
        <taxon>Cucurbitaria</taxon>
    </lineage>
</organism>
<reference evidence="1" key="1">
    <citation type="submission" date="2020-01" db="EMBL/GenBank/DDBJ databases">
        <authorList>
            <consortium name="DOE Joint Genome Institute"/>
            <person name="Haridas S."/>
            <person name="Albert R."/>
            <person name="Binder M."/>
            <person name="Bloem J."/>
            <person name="Labutti K."/>
            <person name="Salamov A."/>
            <person name="Andreopoulos B."/>
            <person name="Baker S.E."/>
            <person name="Barry K."/>
            <person name="Bills G."/>
            <person name="Bluhm B.H."/>
            <person name="Cannon C."/>
            <person name="Castanera R."/>
            <person name="Culley D.E."/>
            <person name="Daum C."/>
            <person name="Ezra D."/>
            <person name="Gonzalez J.B."/>
            <person name="Henrissat B."/>
            <person name="Kuo A."/>
            <person name="Liang C."/>
            <person name="Lipzen A."/>
            <person name="Lutzoni F."/>
            <person name="Magnuson J."/>
            <person name="Mondo S."/>
            <person name="Nolan M."/>
            <person name="Ohm R."/>
            <person name="Pangilinan J."/>
            <person name="Park H.-J."/>
            <person name="Ramirez L."/>
            <person name="Alfaro M."/>
            <person name="Sun H."/>
            <person name="Tritt A."/>
            <person name="Yoshinaga Y."/>
            <person name="Zwiers L.-H."/>
            <person name="Turgeon B.G."/>
            <person name="Goodwin S.B."/>
            <person name="Spatafora J.W."/>
            <person name="Crous P.W."/>
            <person name="Grigoriev I.V."/>
        </authorList>
    </citation>
    <scope>NUCLEOTIDE SEQUENCE</scope>
    <source>
        <strain evidence="1">CBS 394.84</strain>
    </source>
</reference>
<dbReference type="EMBL" id="ML976618">
    <property type="protein sequence ID" value="KAF1841575.1"/>
    <property type="molecule type" value="Genomic_DNA"/>
</dbReference>
<dbReference type="Proteomes" id="UP000800039">
    <property type="component" value="Unassembled WGS sequence"/>
</dbReference>